<dbReference type="Proteomes" id="UP000789860">
    <property type="component" value="Unassembled WGS sequence"/>
</dbReference>
<evidence type="ECO:0000313" key="1">
    <source>
        <dbReference type="EMBL" id="CAG8577196.1"/>
    </source>
</evidence>
<protein>
    <submittedName>
        <fullName evidence="1">5204_t:CDS:1</fullName>
    </submittedName>
</protein>
<feature type="non-terminal residue" evidence="1">
    <location>
        <position position="1"/>
    </location>
</feature>
<organism evidence="1 2">
    <name type="scientific">Scutellospora calospora</name>
    <dbReference type="NCBI Taxonomy" id="85575"/>
    <lineage>
        <taxon>Eukaryota</taxon>
        <taxon>Fungi</taxon>
        <taxon>Fungi incertae sedis</taxon>
        <taxon>Mucoromycota</taxon>
        <taxon>Glomeromycotina</taxon>
        <taxon>Glomeromycetes</taxon>
        <taxon>Diversisporales</taxon>
        <taxon>Gigasporaceae</taxon>
        <taxon>Scutellospora</taxon>
    </lineage>
</organism>
<gene>
    <name evidence="1" type="ORF">SCALOS_LOCUS6066</name>
</gene>
<sequence length="131" mass="15004">ANLCIADIFKSSVKYKDASTKAISIVAYFTDSRHSHWITEINYKYTIEVAKSLEQNILTNINNIFGSDNHRHKQLNFHNIEQESSDVIDLESSDIIDLESSDIIELETNKNKEIIIENNSELSVNKDISEE</sequence>
<dbReference type="EMBL" id="CAJVPM010010891">
    <property type="protein sequence ID" value="CAG8577196.1"/>
    <property type="molecule type" value="Genomic_DNA"/>
</dbReference>
<name>A0ACA9MGH3_9GLOM</name>
<evidence type="ECO:0000313" key="2">
    <source>
        <dbReference type="Proteomes" id="UP000789860"/>
    </source>
</evidence>
<accession>A0ACA9MGH3</accession>
<comment type="caution">
    <text evidence="1">The sequence shown here is derived from an EMBL/GenBank/DDBJ whole genome shotgun (WGS) entry which is preliminary data.</text>
</comment>
<reference evidence="1" key="1">
    <citation type="submission" date="2021-06" db="EMBL/GenBank/DDBJ databases">
        <authorList>
            <person name="Kallberg Y."/>
            <person name="Tangrot J."/>
            <person name="Rosling A."/>
        </authorList>
    </citation>
    <scope>NUCLEOTIDE SEQUENCE</scope>
    <source>
        <strain evidence="1">AU212A</strain>
    </source>
</reference>
<proteinExistence type="predicted"/>
<keyword evidence="2" id="KW-1185">Reference proteome</keyword>